<feature type="transmembrane region" description="Helical" evidence="1">
    <location>
        <begin position="52"/>
        <end position="76"/>
    </location>
</feature>
<evidence type="ECO:0000256" key="1">
    <source>
        <dbReference type="SAM" id="Phobius"/>
    </source>
</evidence>
<dbReference type="RefSeq" id="WP_353634375.1">
    <property type="nucleotide sequence ID" value="NZ_CP159204.1"/>
</dbReference>
<dbReference type="InterPro" id="IPR009339">
    <property type="entry name" value="DUF998"/>
</dbReference>
<feature type="transmembrane region" description="Helical" evidence="1">
    <location>
        <begin position="171"/>
        <end position="191"/>
    </location>
</feature>
<feature type="transmembrane region" description="Helical" evidence="1">
    <location>
        <begin position="83"/>
        <end position="102"/>
    </location>
</feature>
<accession>A0AAU8CCH9</accession>
<keyword evidence="1" id="KW-0812">Transmembrane</keyword>
<feature type="transmembrane region" description="Helical" evidence="1">
    <location>
        <begin position="139"/>
        <end position="159"/>
    </location>
</feature>
<dbReference type="KEGG" id="hanx:ABSL23_15175"/>
<evidence type="ECO:0000313" key="2">
    <source>
        <dbReference type="EMBL" id="XCF16566.1"/>
    </source>
</evidence>
<dbReference type="Pfam" id="PF06197">
    <property type="entry name" value="DUF998"/>
    <property type="match status" value="1"/>
</dbReference>
<reference evidence="2" key="1">
    <citation type="submission" date="2024-06" db="EMBL/GenBank/DDBJ databases">
        <title>Genome Sequence of an extremely halophilic archaeon isolated from Permian era halite, Salado Formation, Carlsbad, New Mexico: Halobacterium sp. strain NMX12-1.</title>
        <authorList>
            <person name="Sotoa L."/>
            <person name="DasSarma P."/>
            <person name="Anton B.P."/>
            <person name="Vincze T."/>
            <person name="Verma I."/>
            <person name="Eralp B."/>
            <person name="Powers D.W."/>
            <person name="Dozier B.L."/>
            <person name="Roberts R.J."/>
            <person name="DasSarma S."/>
        </authorList>
    </citation>
    <scope>NUCLEOTIDE SEQUENCE</scope>
    <source>
        <strain evidence="2">NMX12-1</strain>
    </source>
</reference>
<keyword evidence="1" id="KW-0472">Membrane</keyword>
<dbReference type="EMBL" id="CP159204">
    <property type="protein sequence ID" value="XCF16566.1"/>
    <property type="molecule type" value="Genomic_DNA"/>
</dbReference>
<keyword evidence="1" id="KW-1133">Transmembrane helix</keyword>
<proteinExistence type="predicted"/>
<dbReference type="GeneID" id="91110518"/>
<gene>
    <name evidence="2" type="ORF">ABSL23_15175</name>
</gene>
<name>A0AAU8CCH9_9EURY</name>
<sequence length="194" mass="18996">MDSGRARTLAGTALVVGGALTVLGFVTAEALYPGYSAADQTISALGAADAPAASQTTFNATMVVTGLLLLPVAYALHEVYGRPVLTGVFAVTAVGVAGVGAFPTQTGVPHVVAAFVAFGGLGASALAAGATVRGPMRYVAGLLGVAELLALVAFVALGGGTPLGIGGLERWVAYLGVAWVLAFGGFLFGGVDAS</sequence>
<protein>
    <submittedName>
        <fullName evidence="2">DUF998 domain-containing protein</fullName>
    </submittedName>
</protein>
<feature type="transmembrane region" description="Helical" evidence="1">
    <location>
        <begin position="108"/>
        <end position="132"/>
    </location>
</feature>
<dbReference type="AlphaFoldDB" id="A0AAU8CCH9"/>
<organism evidence="2">
    <name type="scientific">Halobacterium sp. NMX12-1</name>
    <dbReference type="NCBI Taxonomy" id="3166650"/>
    <lineage>
        <taxon>Archaea</taxon>
        <taxon>Methanobacteriati</taxon>
        <taxon>Methanobacteriota</taxon>
        <taxon>Stenosarchaea group</taxon>
        <taxon>Halobacteria</taxon>
        <taxon>Halobacteriales</taxon>
        <taxon>Halobacteriaceae</taxon>
        <taxon>Halobacterium</taxon>
    </lineage>
</organism>